<keyword evidence="3 12" id="KW-0597">Phosphoprotein</keyword>
<dbReference type="RefSeq" id="WP_055278488.1">
    <property type="nucleotide sequence ID" value="NZ_CABIXA010000003.1"/>
</dbReference>
<protein>
    <recommendedName>
        <fullName evidence="2">histidine kinase</fullName>
        <ecNumber evidence="2">2.7.13.3</ecNumber>
    </recommendedName>
</protein>
<dbReference type="Pfam" id="PF07495">
    <property type="entry name" value="Y_Y_Y"/>
    <property type="match status" value="1"/>
</dbReference>
<evidence type="ECO:0000313" key="18">
    <source>
        <dbReference type="Proteomes" id="UP000095517"/>
    </source>
</evidence>
<dbReference type="SUPFAM" id="SSF52172">
    <property type="entry name" value="CheY-like"/>
    <property type="match status" value="1"/>
</dbReference>
<dbReference type="EMBL" id="CYZH01000003">
    <property type="protein sequence ID" value="CUN73984.1"/>
    <property type="molecule type" value="Genomic_DNA"/>
</dbReference>
<dbReference type="Gene3D" id="2.130.10.10">
    <property type="entry name" value="YVTN repeat-like/Quinoprotein amine dehydrogenase"/>
    <property type="match status" value="3"/>
</dbReference>
<dbReference type="PROSITE" id="PS00041">
    <property type="entry name" value="HTH_ARAC_FAMILY_1"/>
    <property type="match status" value="1"/>
</dbReference>
<dbReference type="InterPro" id="IPR011110">
    <property type="entry name" value="Reg_prop"/>
</dbReference>
<dbReference type="PROSITE" id="PS50110">
    <property type="entry name" value="RESPONSE_REGULATORY"/>
    <property type="match status" value="1"/>
</dbReference>
<evidence type="ECO:0000259" key="14">
    <source>
        <dbReference type="PROSITE" id="PS01124"/>
    </source>
</evidence>
<evidence type="ECO:0000256" key="12">
    <source>
        <dbReference type="PROSITE-ProRule" id="PRU00169"/>
    </source>
</evidence>
<dbReference type="Pfam" id="PF12833">
    <property type="entry name" value="HTH_18"/>
    <property type="match status" value="1"/>
</dbReference>
<dbReference type="SUPFAM" id="SSF55874">
    <property type="entry name" value="ATPase domain of HSP90 chaperone/DNA topoisomerase II/histidine kinase"/>
    <property type="match status" value="1"/>
</dbReference>
<dbReference type="PRINTS" id="PR00344">
    <property type="entry name" value="BCTRLSENSOR"/>
</dbReference>
<keyword evidence="11" id="KW-0804">Transcription</keyword>
<dbReference type="CDD" id="cd00082">
    <property type="entry name" value="HisKA"/>
    <property type="match status" value="1"/>
</dbReference>
<dbReference type="InterPro" id="IPR018062">
    <property type="entry name" value="HTH_AraC-typ_CS"/>
</dbReference>
<dbReference type="PROSITE" id="PS01124">
    <property type="entry name" value="HTH_ARAC_FAMILY_2"/>
    <property type="match status" value="1"/>
</dbReference>
<dbReference type="FunFam" id="3.30.565.10:FF:000037">
    <property type="entry name" value="Hybrid sensor histidine kinase/response regulator"/>
    <property type="match status" value="1"/>
</dbReference>
<dbReference type="InterPro" id="IPR003661">
    <property type="entry name" value="HisK_dim/P_dom"/>
</dbReference>
<evidence type="ECO:0000256" key="9">
    <source>
        <dbReference type="ARBA" id="ARBA00023015"/>
    </source>
</evidence>
<dbReference type="Gene3D" id="3.40.50.2300">
    <property type="match status" value="1"/>
</dbReference>
<evidence type="ECO:0000256" key="8">
    <source>
        <dbReference type="ARBA" id="ARBA00023012"/>
    </source>
</evidence>
<sequence>MINRHILFFILSIGLVLNIYGATELRSTQMRTSDGLPNNSIRYIYQDTKGFLWLATLNGLSRYDGNSFLTFRPQAGDKVSLSDNRIFDLTEDKDGFLWISTTPELISCYDLQRARFVDYTGCGDLRQNYSAIFVANNGDVWLWHSGNGCRRIVHQDNGEMTSTVFKTERGNMPDNRVRFVSEGADGRIWIGTQSGLVSVSNGQYRIEDRLIHFAFSQPYKNDMYFLTEEGDVYCYQATTQKMKKCASIASIAGKTSPTGNFLLKDQWVILTTTGVYTYDFSTGEIAADSRLNIKHGKLTMDNRGDYWIFNHTGCLTYITADSGKIKEFRLIPQDKLSYIDFERYHIVHDSRGIIWISTYGNGLFAYDTAEDKLEHFLANINDKSHIASDFLLYVMEDRSGGIWVSSEYSGLSHISVLNEGTSRIYPESPDLFDRSNTIRMLTKTSDGDIWFGTRRGGLYTIDSDFHSKITNQYFHSNIYAITEDKEGKMWMGTRGNGLKIADSWYVNDPSNPTTLSANDVFSIYRDRKDRMWVGTFGGGLDLAEPTADGGYKFRHFFQERLGLRMVRVIEEDENGMVWVGTSEGICIFHPDSLIADADNYHLFSYTNGKFCSNEIKCIYRDDKGRMWIGTSGSGLNLCEPQENYDLLKYENYGTDEGLVNDVIQSILGDKNGDLWVATEYGISKFNPVTHSSDNYYFSSYTLGNVYSENSACVGKDGKLLFGTNYGMIVIDPEKIQNNDSFSPVVFTNLYVNGIQMNPEMEDSPLQQSLAYSDEISLKYYQSSILIDFSTLDYSDSGRTKYMYWLENYDKGWSAPSSLNFASFKYLNPGTYLLHVKSCNGSGIWNENETTLKIVVVPPFWKTNWAVFGYILVLVIALYLAFRIIHNFNSLRNRINIEKQLTEYKLVFFTNISHEFRTPLTLIHGALEKIQRVTDIPCELVHPLKTMDKSTQRMLRLINQLLEFRKMQNNKLALSLEETDVISFLYEIFLSFGDVAEQKAMDFRFQPSVPSYKMFIDKGNLDKVTYNLLSNAFKYTPSKGIIILSVNVDEVKKILQIQVSDTGVGIPKEKQNELFKRFMQSNFSGDSIGVGLHLSHELVQVHKGTIEYRDNEGGGSVFTVCIPTDKTVYEEKDFLVAGNVLLQEADSWNHHLEQLPEELPEQDKMTTPLNKRKILIIEDDNDIRQFLQEEIGVYFEVEVAADGISGFEKATTYDADLIICDVLMPGMTGFELTKKLKTDFATSHIPIILLTALNSAEKHLEGIEAGADAYIAKPFSIKLLLARVFRLIEQRDKLKEKFSSEKGVRTTICATDRDKEFAKRLDIVMERNLSRPEFSVDEFAQFMKLGRTVFYRKLRGLTGYSPNEYLRVVRMKKAAELLSSDERLTVSEVAYRVGINSPFYFSKCFKEHFGVAPSVYQRGVDGDAVPEEELPEEKSGEQEENRPEN</sequence>
<dbReference type="SMART" id="SM00342">
    <property type="entry name" value="HTH_ARAC"/>
    <property type="match status" value="1"/>
</dbReference>
<evidence type="ECO:0000256" key="7">
    <source>
        <dbReference type="ARBA" id="ARBA00022840"/>
    </source>
</evidence>
<accession>A0A173ZCL9</accession>
<keyword evidence="7" id="KW-0067">ATP-binding</keyword>
<evidence type="ECO:0000256" key="11">
    <source>
        <dbReference type="ARBA" id="ARBA00023163"/>
    </source>
</evidence>
<dbReference type="SUPFAM" id="SSF47384">
    <property type="entry name" value="Homodimeric domain of signal transducing histidine kinase"/>
    <property type="match status" value="1"/>
</dbReference>
<evidence type="ECO:0000256" key="5">
    <source>
        <dbReference type="ARBA" id="ARBA00022741"/>
    </source>
</evidence>
<organism evidence="17 18">
    <name type="scientific">Bacteroides finegoldii</name>
    <dbReference type="NCBI Taxonomy" id="338188"/>
    <lineage>
        <taxon>Bacteria</taxon>
        <taxon>Pseudomonadati</taxon>
        <taxon>Bacteroidota</taxon>
        <taxon>Bacteroidia</taxon>
        <taxon>Bacteroidales</taxon>
        <taxon>Bacteroidaceae</taxon>
        <taxon>Bacteroides</taxon>
    </lineage>
</organism>
<keyword evidence="10" id="KW-0238">DNA-binding</keyword>
<dbReference type="InterPro" id="IPR005467">
    <property type="entry name" value="His_kinase_dom"/>
</dbReference>
<dbReference type="Pfam" id="PF02518">
    <property type="entry name" value="HATPase_c"/>
    <property type="match status" value="1"/>
</dbReference>
<dbReference type="STRING" id="338188.ERS852397_00768"/>
<dbReference type="InterPro" id="IPR009057">
    <property type="entry name" value="Homeodomain-like_sf"/>
</dbReference>
<dbReference type="FunFam" id="1.10.287.130:FF:000045">
    <property type="entry name" value="Two-component system sensor histidine kinase/response regulator"/>
    <property type="match status" value="1"/>
</dbReference>
<feature type="domain" description="Histidine kinase" evidence="15">
    <location>
        <begin position="910"/>
        <end position="1125"/>
    </location>
</feature>
<keyword evidence="6 17" id="KW-0418">Kinase</keyword>
<feature type="compositionally biased region" description="Basic and acidic residues" evidence="13">
    <location>
        <begin position="1431"/>
        <end position="1444"/>
    </location>
</feature>
<dbReference type="PROSITE" id="PS50109">
    <property type="entry name" value="HIS_KIN"/>
    <property type="match status" value="1"/>
</dbReference>
<dbReference type="Gene3D" id="3.30.565.10">
    <property type="entry name" value="Histidine kinase-like ATPase, C-terminal domain"/>
    <property type="match status" value="1"/>
</dbReference>
<reference evidence="17 18" key="1">
    <citation type="submission" date="2015-09" db="EMBL/GenBank/DDBJ databases">
        <authorList>
            <consortium name="Pathogen Informatics"/>
        </authorList>
    </citation>
    <scope>NUCLEOTIDE SEQUENCE [LARGE SCALE GENOMIC DNA]</scope>
    <source>
        <strain evidence="17 18">2789STDY5608840</strain>
    </source>
</reference>
<dbReference type="InterPro" id="IPR015943">
    <property type="entry name" value="WD40/YVTN_repeat-like_dom_sf"/>
</dbReference>
<evidence type="ECO:0000256" key="1">
    <source>
        <dbReference type="ARBA" id="ARBA00000085"/>
    </source>
</evidence>
<dbReference type="EC" id="2.7.13.3" evidence="2"/>
<keyword evidence="9" id="KW-0805">Transcription regulation</keyword>
<dbReference type="InterPro" id="IPR001789">
    <property type="entry name" value="Sig_transdc_resp-reg_receiver"/>
</dbReference>
<feature type="domain" description="HTH araC/xylS-type" evidence="14">
    <location>
        <begin position="1318"/>
        <end position="1418"/>
    </location>
</feature>
<dbReference type="SUPFAM" id="SSF46689">
    <property type="entry name" value="Homeodomain-like"/>
    <property type="match status" value="1"/>
</dbReference>
<keyword evidence="4 17" id="KW-0808">Transferase</keyword>
<dbReference type="SMART" id="SM00448">
    <property type="entry name" value="REC"/>
    <property type="match status" value="1"/>
</dbReference>
<proteinExistence type="predicted"/>
<dbReference type="GO" id="GO:0003700">
    <property type="term" value="F:DNA-binding transcription factor activity"/>
    <property type="evidence" value="ECO:0007669"/>
    <property type="project" value="InterPro"/>
</dbReference>
<evidence type="ECO:0000256" key="3">
    <source>
        <dbReference type="ARBA" id="ARBA00022553"/>
    </source>
</evidence>
<evidence type="ECO:0000256" key="10">
    <source>
        <dbReference type="ARBA" id="ARBA00023125"/>
    </source>
</evidence>
<evidence type="ECO:0000259" key="15">
    <source>
        <dbReference type="PROSITE" id="PS50109"/>
    </source>
</evidence>
<dbReference type="InterPro" id="IPR018060">
    <property type="entry name" value="HTH_AraC"/>
</dbReference>
<dbReference type="PANTHER" id="PTHR43547:SF2">
    <property type="entry name" value="HYBRID SIGNAL TRANSDUCTION HISTIDINE KINASE C"/>
    <property type="match status" value="1"/>
</dbReference>
<dbReference type="Pfam" id="PF07494">
    <property type="entry name" value="Reg_prop"/>
    <property type="match status" value="6"/>
</dbReference>
<dbReference type="InterPro" id="IPR004358">
    <property type="entry name" value="Sig_transdc_His_kin-like_C"/>
</dbReference>
<feature type="domain" description="Response regulatory" evidence="16">
    <location>
        <begin position="1172"/>
        <end position="1287"/>
    </location>
</feature>
<dbReference type="FunFam" id="3.40.50.2300:FF:000138">
    <property type="entry name" value="Two-component system sensor histidine kinase/response regulator"/>
    <property type="match status" value="1"/>
</dbReference>
<dbReference type="PANTHER" id="PTHR43547">
    <property type="entry name" value="TWO-COMPONENT HISTIDINE KINASE"/>
    <property type="match status" value="1"/>
</dbReference>
<gene>
    <name evidence="17" type="primary">evgS_1</name>
    <name evidence="17" type="ORF">ERS852397_00768</name>
</gene>
<dbReference type="GO" id="GO:0000155">
    <property type="term" value="F:phosphorelay sensor kinase activity"/>
    <property type="evidence" value="ECO:0007669"/>
    <property type="project" value="InterPro"/>
</dbReference>
<dbReference type="InterPro" id="IPR003594">
    <property type="entry name" value="HATPase_dom"/>
</dbReference>
<evidence type="ECO:0000256" key="4">
    <source>
        <dbReference type="ARBA" id="ARBA00022679"/>
    </source>
</evidence>
<feature type="region of interest" description="Disordered" evidence="13">
    <location>
        <begin position="1421"/>
        <end position="1444"/>
    </location>
</feature>
<dbReference type="InterPro" id="IPR011006">
    <property type="entry name" value="CheY-like_superfamily"/>
</dbReference>
<dbReference type="InterPro" id="IPR036890">
    <property type="entry name" value="HATPase_C_sf"/>
</dbReference>
<keyword evidence="8" id="KW-0902">Two-component regulatory system</keyword>
<evidence type="ECO:0000259" key="16">
    <source>
        <dbReference type="PROSITE" id="PS50110"/>
    </source>
</evidence>
<dbReference type="Gene3D" id="1.10.287.130">
    <property type="match status" value="1"/>
</dbReference>
<evidence type="ECO:0000256" key="6">
    <source>
        <dbReference type="ARBA" id="ARBA00022777"/>
    </source>
</evidence>
<dbReference type="InterPro" id="IPR036097">
    <property type="entry name" value="HisK_dim/P_sf"/>
</dbReference>
<dbReference type="SMART" id="SM00388">
    <property type="entry name" value="HisKA"/>
    <property type="match status" value="1"/>
</dbReference>
<dbReference type="SUPFAM" id="SSF63829">
    <property type="entry name" value="Calcium-dependent phosphotriesterase"/>
    <property type="match status" value="3"/>
</dbReference>
<evidence type="ECO:0000313" key="17">
    <source>
        <dbReference type="EMBL" id="CUN73984.1"/>
    </source>
</evidence>
<dbReference type="Gene3D" id="2.60.40.10">
    <property type="entry name" value="Immunoglobulins"/>
    <property type="match status" value="1"/>
</dbReference>
<evidence type="ECO:0000256" key="13">
    <source>
        <dbReference type="SAM" id="MobiDB-lite"/>
    </source>
</evidence>
<comment type="catalytic activity">
    <reaction evidence="1">
        <text>ATP + protein L-histidine = ADP + protein N-phospho-L-histidine.</text>
        <dbReference type="EC" id="2.7.13.3"/>
    </reaction>
</comment>
<dbReference type="Proteomes" id="UP000095517">
    <property type="component" value="Unassembled WGS sequence"/>
</dbReference>
<dbReference type="Pfam" id="PF00512">
    <property type="entry name" value="HisKA"/>
    <property type="match status" value="1"/>
</dbReference>
<dbReference type="GO" id="GO:0043565">
    <property type="term" value="F:sequence-specific DNA binding"/>
    <property type="evidence" value="ECO:0007669"/>
    <property type="project" value="InterPro"/>
</dbReference>
<name>A0A173ZCL9_9BACE</name>
<dbReference type="InterPro" id="IPR011123">
    <property type="entry name" value="Y_Y_Y"/>
</dbReference>
<evidence type="ECO:0000256" key="2">
    <source>
        <dbReference type="ARBA" id="ARBA00012438"/>
    </source>
</evidence>
<dbReference type="FunFam" id="2.60.40.10:FF:000791">
    <property type="entry name" value="Two-component system sensor histidine kinase/response regulator"/>
    <property type="match status" value="1"/>
</dbReference>
<feature type="modified residue" description="4-aspartylphosphate" evidence="12">
    <location>
        <position position="1220"/>
    </location>
</feature>
<dbReference type="InterPro" id="IPR013783">
    <property type="entry name" value="Ig-like_fold"/>
</dbReference>
<dbReference type="GO" id="GO:0005524">
    <property type="term" value="F:ATP binding"/>
    <property type="evidence" value="ECO:0007669"/>
    <property type="project" value="UniProtKB-KW"/>
</dbReference>
<dbReference type="SMART" id="SM00387">
    <property type="entry name" value="HATPase_c"/>
    <property type="match status" value="1"/>
</dbReference>
<keyword evidence="5" id="KW-0547">Nucleotide-binding</keyword>
<dbReference type="Gene3D" id="1.10.10.60">
    <property type="entry name" value="Homeodomain-like"/>
    <property type="match status" value="2"/>
</dbReference>
<dbReference type="Pfam" id="PF00072">
    <property type="entry name" value="Response_reg"/>
    <property type="match status" value="1"/>
</dbReference>